<protein>
    <recommendedName>
        <fullName evidence="4">DUF4625 domain-containing protein</fullName>
    </recommendedName>
</protein>
<feature type="chain" id="PRO_5015661533" description="DUF4625 domain-containing protein" evidence="1">
    <location>
        <begin position="23"/>
        <end position="139"/>
    </location>
</feature>
<dbReference type="PROSITE" id="PS51257">
    <property type="entry name" value="PROKAR_LIPOPROTEIN"/>
    <property type="match status" value="1"/>
</dbReference>
<dbReference type="EMBL" id="PYFT01000001">
    <property type="protein sequence ID" value="PSR52575.1"/>
    <property type="molecule type" value="Genomic_DNA"/>
</dbReference>
<gene>
    <name evidence="2" type="ORF">AHMF7605_03055</name>
</gene>
<keyword evidence="3" id="KW-1185">Reference proteome</keyword>
<keyword evidence="1" id="KW-0732">Signal</keyword>
<dbReference type="InterPro" id="IPR013783">
    <property type="entry name" value="Ig-like_fold"/>
</dbReference>
<sequence length="139" mass="15343">MIQKHLLNSVLAVVLFFFLASCEELFDTSDTKPDGSAPAVRLEAPQNNSVFSLGNNVPIKSVISDKDRIKEMEVQVVLLADGSANQTVWGYKKNPTTNPVIVDTTINTAVLTPGNYLLRMNLVDNRTNSKVKEVFFSVK</sequence>
<accession>A0A2T2YAN0</accession>
<reference evidence="2 3" key="1">
    <citation type="submission" date="2018-03" db="EMBL/GenBank/DDBJ databases">
        <title>Adhaeribacter sp. HMF7605 Genome sequencing and assembly.</title>
        <authorList>
            <person name="Kang H."/>
            <person name="Kang J."/>
            <person name="Cha I."/>
            <person name="Kim H."/>
            <person name="Joh K."/>
        </authorList>
    </citation>
    <scope>NUCLEOTIDE SEQUENCE [LARGE SCALE GENOMIC DNA]</scope>
    <source>
        <strain evidence="2 3">HMF7605</strain>
    </source>
</reference>
<evidence type="ECO:0008006" key="4">
    <source>
        <dbReference type="Google" id="ProtNLM"/>
    </source>
</evidence>
<dbReference type="AlphaFoldDB" id="A0A2T2YAN0"/>
<evidence type="ECO:0000313" key="3">
    <source>
        <dbReference type="Proteomes" id="UP000240357"/>
    </source>
</evidence>
<feature type="signal peptide" evidence="1">
    <location>
        <begin position="1"/>
        <end position="22"/>
    </location>
</feature>
<proteinExistence type="predicted"/>
<dbReference type="Gene3D" id="2.60.40.10">
    <property type="entry name" value="Immunoglobulins"/>
    <property type="match status" value="1"/>
</dbReference>
<name>A0A2T2YAN0_9BACT</name>
<comment type="caution">
    <text evidence="2">The sequence shown here is derived from an EMBL/GenBank/DDBJ whole genome shotgun (WGS) entry which is preliminary data.</text>
</comment>
<dbReference type="Proteomes" id="UP000240357">
    <property type="component" value="Unassembled WGS sequence"/>
</dbReference>
<organism evidence="2 3">
    <name type="scientific">Adhaeribacter arboris</name>
    <dbReference type="NCBI Taxonomy" id="2072846"/>
    <lineage>
        <taxon>Bacteria</taxon>
        <taxon>Pseudomonadati</taxon>
        <taxon>Bacteroidota</taxon>
        <taxon>Cytophagia</taxon>
        <taxon>Cytophagales</taxon>
        <taxon>Hymenobacteraceae</taxon>
        <taxon>Adhaeribacter</taxon>
    </lineage>
</organism>
<dbReference type="OrthoDB" id="893915at2"/>
<evidence type="ECO:0000313" key="2">
    <source>
        <dbReference type="EMBL" id="PSR52575.1"/>
    </source>
</evidence>
<dbReference type="RefSeq" id="WP_106926332.1">
    <property type="nucleotide sequence ID" value="NZ_PYFT01000001.1"/>
</dbReference>
<evidence type="ECO:0000256" key="1">
    <source>
        <dbReference type="SAM" id="SignalP"/>
    </source>
</evidence>